<keyword evidence="3" id="KW-1185">Reference proteome</keyword>
<dbReference type="InterPro" id="IPR025669">
    <property type="entry name" value="AAA_dom"/>
</dbReference>
<dbReference type="GO" id="GO:0009898">
    <property type="term" value="C:cytoplasmic side of plasma membrane"/>
    <property type="evidence" value="ECO:0007669"/>
    <property type="project" value="TreeGrafter"/>
</dbReference>
<dbReference type="GO" id="GO:0016887">
    <property type="term" value="F:ATP hydrolysis activity"/>
    <property type="evidence" value="ECO:0007669"/>
    <property type="project" value="TreeGrafter"/>
</dbReference>
<dbReference type="Pfam" id="PF13614">
    <property type="entry name" value="AAA_31"/>
    <property type="match status" value="1"/>
</dbReference>
<dbReference type="OrthoDB" id="8281972at2"/>
<dbReference type="PANTHER" id="PTHR43384">
    <property type="entry name" value="SEPTUM SITE-DETERMINING PROTEIN MIND HOMOLOG, CHLOROPLASTIC-RELATED"/>
    <property type="match status" value="1"/>
</dbReference>
<dbReference type="EMBL" id="CP021431">
    <property type="protein sequence ID" value="ARU00017.1"/>
    <property type="molecule type" value="Genomic_DNA"/>
</dbReference>
<evidence type="ECO:0000313" key="2">
    <source>
        <dbReference type="EMBL" id="ARU00017.1"/>
    </source>
</evidence>
<dbReference type="Gene3D" id="3.40.50.2300">
    <property type="match status" value="1"/>
</dbReference>
<dbReference type="KEGG" id="lvs:LOKVESSMR4R_00681"/>
<dbReference type="Gene3D" id="3.40.50.300">
    <property type="entry name" value="P-loop containing nucleotide triphosphate hydrolases"/>
    <property type="match status" value="1"/>
</dbReference>
<dbReference type="GO" id="GO:0005829">
    <property type="term" value="C:cytosol"/>
    <property type="evidence" value="ECO:0007669"/>
    <property type="project" value="TreeGrafter"/>
</dbReference>
<dbReference type="InterPro" id="IPR050625">
    <property type="entry name" value="ParA/MinD_ATPase"/>
</dbReference>
<dbReference type="GO" id="GO:0051782">
    <property type="term" value="P:negative regulation of cell division"/>
    <property type="evidence" value="ECO:0007669"/>
    <property type="project" value="TreeGrafter"/>
</dbReference>
<protein>
    <submittedName>
        <fullName evidence="2">Septum site-determining protein MinD</fullName>
    </submittedName>
</protein>
<dbReference type="GO" id="GO:0005524">
    <property type="term" value="F:ATP binding"/>
    <property type="evidence" value="ECO:0007669"/>
    <property type="project" value="TreeGrafter"/>
</dbReference>
<dbReference type="AlphaFoldDB" id="A0A1Y0E8S3"/>
<name>A0A1Y0E8S3_9RHOB</name>
<dbReference type="STRING" id="1122181.GCA_000382265_01496"/>
<sequence length="414" mass="45107">MSSSPIAQTDPIQIVACTISRDVQIFDLLIEDMETALGDSWGDLSIDDAAAFLAQPEARTLQFVTIALDAQDEDNLDQVSDIIIAAKAARIKVILIAEDLTPAALHKLLREGGDEFVPYPLPENELARAIERVLTSDETAQSSGGGVPFKATGNKSGVVIPIHGLAGGTGATMMAVNLAWELANVDPKDPPKVCLIDLDFQFGTASTYLDLPRRESVLEMLTDTAVMDAEIFMQAMLTYGDKLHVLTAPTDMIPLDMISPADITRVIEMARMNFDYVVIDMPSTMVEWSQTVLEAAHVYFAMIELEMRSAQNTLRLKRALQSEELPFEKIRFILNRAPGFTDLNGKSRVKRLSESLGIAIEVLMPDGGKAVMQSADHGTPLAESNAKNPLRKEIMKLAKSVHEVNVAATAEARA</sequence>
<evidence type="ECO:0000259" key="1">
    <source>
        <dbReference type="Pfam" id="PF13614"/>
    </source>
</evidence>
<dbReference type="RefSeq" id="WP_087206302.1">
    <property type="nucleotide sequence ID" value="NZ_CP021431.1"/>
</dbReference>
<reference evidence="2 3" key="1">
    <citation type="submission" date="2017-05" db="EMBL/GenBank/DDBJ databases">
        <title>Genome Sequence of Loktanella vestfoldensis Strain SMR4r Isolated from a Culture of the Diatom Skeletonema marinoi.</title>
        <authorList>
            <person name="Topel M."/>
            <person name="Pinder M.I.M."/>
            <person name="Johansson O.N."/>
            <person name="Kourtchenko O."/>
            <person name="Godhe A."/>
            <person name="Clarke A.K."/>
        </authorList>
    </citation>
    <scope>NUCLEOTIDE SEQUENCE [LARGE SCALE GENOMIC DNA]</scope>
    <source>
        <strain evidence="2 3">SMR4r</strain>
    </source>
</reference>
<dbReference type="Proteomes" id="UP000195273">
    <property type="component" value="Chromosome"/>
</dbReference>
<evidence type="ECO:0000313" key="3">
    <source>
        <dbReference type="Proteomes" id="UP000195273"/>
    </source>
</evidence>
<dbReference type="SUPFAM" id="SSF52540">
    <property type="entry name" value="P-loop containing nucleoside triphosphate hydrolases"/>
    <property type="match status" value="1"/>
</dbReference>
<gene>
    <name evidence="2" type="primary">minD</name>
    <name evidence="2" type="ORF">LOKVESSMR4R_00681</name>
</gene>
<accession>A0A1Y0E8S3</accession>
<feature type="domain" description="AAA" evidence="1">
    <location>
        <begin position="159"/>
        <end position="312"/>
    </location>
</feature>
<dbReference type="InterPro" id="IPR027417">
    <property type="entry name" value="P-loop_NTPase"/>
</dbReference>
<proteinExistence type="predicted"/>
<dbReference type="PANTHER" id="PTHR43384:SF13">
    <property type="entry name" value="SLR0110 PROTEIN"/>
    <property type="match status" value="1"/>
</dbReference>
<organism evidence="2 3">
    <name type="scientific">Yoonia vestfoldensis</name>
    <dbReference type="NCBI Taxonomy" id="245188"/>
    <lineage>
        <taxon>Bacteria</taxon>
        <taxon>Pseudomonadati</taxon>
        <taxon>Pseudomonadota</taxon>
        <taxon>Alphaproteobacteria</taxon>
        <taxon>Rhodobacterales</taxon>
        <taxon>Paracoccaceae</taxon>
        <taxon>Yoonia</taxon>
    </lineage>
</organism>